<dbReference type="Gene3D" id="3.30.250.20">
    <property type="entry name" value="L1 transposable element, C-terminal domain"/>
    <property type="match status" value="1"/>
</dbReference>
<evidence type="ECO:0000256" key="1">
    <source>
        <dbReference type="SAM" id="MobiDB-lite"/>
    </source>
</evidence>
<dbReference type="InterPro" id="IPR004244">
    <property type="entry name" value="Transposase_22"/>
</dbReference>
<dbReference type="Proteomes" id="UP001066276">
    <property type="component" value="Chromosome 1_1"/>
</dbReference>
<feature type="compositionally biased region" description="Basic and acidic residues" evidence="1">
    <location>
        <begin position="9"/>
        <end position="23"/>
    </location>
</feature>
<keyword evidence="3" id="KW-1185">Reference proteome</keyword>
<dbReference type="AlphaFoldDB" id="A0AAV7WU35"/>
<dbReference type="PANTHER" id="PTHR11505">
    <property type="entry name" value="L1 TRANSPOSABLE ELEMENT-RELATED"/>
    <property type="match status" value="1"/>
</dbReference>
<sequence>MQPGGVAQPREDWRLSAEPRGDRGGGVPNRGSLESWTGPRIESSRGRRLGGLRHRGPLLPPLLCDWCSEVRGLREEPGMADLTTGGTLVAGSWALTQHGQEQRAALAAVKQNGQICCTKTVRGLRQGQETEQNSPCEPSLSAIMAAIHDLKGSLEPRLDAVVVDVTLLQADLKKVLEKVTTAETDIAHLQFTSKQLEDQVRFLTVEHKRLAARLEDQEGRVWRNNIRVTGVPEGVEGLSVELFMETLITDYLRPKRLSTFFMAEWAHSTQSLLHTREPPRGQSSICASLILGIVMPSYGLLGHKGNCSMRMHVCFFPNFTLKVQRQRQSFLEVKRALRGRELMYMMLFPARLRLIVDCKTWHFATPEEA</sequence>
<dbReference type="EMBL" id="JANPWB010000001">
    <property type="protein sequence ID" value="KAJ1216326.1"/>
    <property type="molecule type" value="Genomic_DNA"/>
</dbReference>
<evidence type="ECO:0000313" key="2">
    <source>
        <dbReference type="EMBL" id="KAJ1216326.1"/>
    </source>
</evidence>
<reference evidence="2" key="1">
    <citation type="journal article" date="2022" name="bioRxiv">
        <title>Sequencing and chromosome-scale assembly of the giantPleurodeles waltlgenome.</title>
        <authorList>
            <person name="Brown T."/>
            <person name="Elewa A."/>
            <person name="Iarovenko S."/>
            <person name="Subramanian E."/>
            <person name="Araus A.J."/>
            <person name="Petzold A."/>
            <person name="Susuki M."/>
            <person name="Suzuki K.-i.T."/>
            <person name="Hayashi T."/>
            <person name="Toyoda A."/>
            <person name="Oliveira C."/>
            <person name="Osipova E."/>
            <person name="Leigh N.D."/>
            <person name="Simon A."/>
            <person name="Yun M.H."/>
        </authorList>
    </citation>
    <scope>NUCLEOTIDE SEQUENCE</scope>
    <source>
        <strain evidence="2">20211129_DDA</strain>
        <tissue evidence="2">Liver</tissue>
    </source>
</reference>
<protein>
    <submittedName>
        <fullName evidence="2">Uncharacterized protein</fullName>
    </submittedName>
</protein>
<comment type="caution">
    <text evidence="2">The sequence shown here is derived from an EMBL/GenBank/DDBJ whole genome shotgun (WGS) entry which is preliminary data.</text>
</comment>
<evidence type="ECO:0000313" key="3">
    <source>
        <dbReference type="Proteomes" id="UP001066276"/>
    </source>
</evidence>
<name>A0AAV7WU35_PLEWA</name>
<accession>A0AAV7WU35</accession>
<organism evidence="2 3">
    <name type="scientific">Pleurodeles waltl</name>
    <name type="common">Iberian ribbed newt</name>
    <dbReference type="NCBI Taxonomy" id="8319"/>
    <lineage>
        <taxon>Eukaryota</taxon>
        <taxon>Metazoa</taxon>
        <taxon>Chordata</taxon>
        <taxon>Craniata</taxon>
        <taxon>Vertebrata</taxon>
        <taxon>Euteleostomi</taxon>
        <taxon>Amphibia</taxon>
        <taxon>Batrachia</taxon>
        <taxon>Caudata</taxon>
        <taxon>Salamandroidea</taxon>
        <taxon>Salamandridae</taxon>
        <taxon>Pleurodelinae</taxon>
        <taxon>Pleurodeles</taxon>
    </lineage>
</organism>
<proteinExistence type="predicted"/>
<feature type="region of interest" description="Disordered" evidence="1">
    <location>
        <begin position="1"/>
        <end position="43"/>
    </location>
</feature>
<dbReference type="InterPro" id="IPR042566">
    <property type="entry name" value="L1_C"/>
</dbReference>
<gene>
    <name evidence="2" type="ORF">NDU88_003929</name>
</gene>